<evidence type="ECO:0000313" key="11">
    <source>
        <dbReference type="Proteomes" id="UP001499951"/>
    </source>
</evidence>
<feature type="transmembrane region" description="Helical" evidence="8">
    <location>
        <begin position="126"/>
        <end position="148"/>
    </location>
</feature>
<feature type="transmembrane region" description="Helical" evidence="8">
    <location>
        <begin position="226"/>
        <end position="250"/>
    </location>
</feature>
<dbReference type="InterPro" id="IPR024041">
    <property type="entry name" value="NH4_transpt_AmtB-like_dom"/>
</dbReference>
<evidence type="ECO:0000256" key="7">
    <source>
        <dbReference type="ARBA" id="ARBA00023177"/>
    </source>
</evidence>
<evidence type="ECO:0000259" key="9">
    <source>
        <dbReference type="Pfam" id="PF00909"/>
    </source>
</evidence>
<keyword evidence="4 8" id="KW-0812">Transmembrane</keyword>
<feature type="transmembrane region" description="Helical" evidence="8">
    <location>
        <begin position="356"/>
        <end position="374"/>
    </location>
</feature>
<evidence type="ECO:0000256" key="6">
    <source>
        <dbReference type="ARBA" id="ARBA00023136"/>
    </source>
</evidence>
<evidence type="ECO:0000256" key="1">
    <source>
        <dbReference type="ARBA" id="ARBA00004141"/>
    </source>
</evidence>
<dbReference type="SUPFAM" id="SSF111352">
    <property type="entry name" value="Ammonium transporter"/>
    <property type="match status" value="1"/>
</dbReference>
<evidence type="ECO:0000256" key="2">
    <source>
        <dbReference type="ARBA" id="ARBA00005887"/>
    </source>
</evidence>
<dbReference type="InterPro" id="IPR018047">
    <property type="entry name" value="Ammonium_transpt_CS"/>
</dbReference>
<dbReference type="RefSeq" id="WP_208393811.1">
    <property type="nucleotide sequence ID" value="NZ_BAAADD010000005.1"/>
</dbReference>
<keyword evidence="11" id="KW-1185">Reference proteome</keyword>
<organism evidence="10 11">
    <name type="scientific">Rhizomicrobium electricum</name>
    <dbReference type="NCBI Taxonomy" id="480070"/>
    <lineage>
        <taxon>Bacteria</taxon>
        <taxon>Pseudomonadati</taxon>
        <taxon>Pseudomonadota</taxon>
        <taxon>Alphaproteobacteria</taxon>
        <taxon>Micropepsales</taxon>
        <taxon>Micropepsaceae</taxon>
        <taxon>Rhizomicrobium</taxon>
    </lineage>
</organism>
<protein>
    <recommendedName>
        <fullName evidence="8">Ammonium transporter</fullName>
    </recommendedName>
</protein>
<evidence type="ECO:0000256" key="4">
    <source>
        <dbReference type="ARBA" id="ARBA00022692"/>
    </source>
</evidence>
<keyword evidence="3 8" id="KW-0813">Transport</keyword>
<reference evidence="11" key="1">
    <citation type="journal article" date="2019" name="Int. J. Syst. Evol. Microbiol.">
        <title>The Global Catalogue of Microorganisms (GCM) 10K type strain sequencing project: providing services to taxonomists for standard genome sequencing and annotation.</title>
        <authorList>
            <consortium name="The Broad Institute Genomics Platform"/>
            <consortium name="The Broad Institute Genome Sequencing Center for Infectious Disease"/>
            <person name="Wu L."/>
            <person name="Ma J."/>
        </authorList>
    </citation>
    <scope>NUCLEOTIDE SEQUENCE [LARGE SCALE GENOMIC DNA]</scope>
    <source>
        <strain evidence="11">JCM 15089</strain>
    </source>
</reference>
<dbReference type="InterPro" id="IPR029020">
    <property type="entry name" value="Ammonium/urea_transptr"/>
</dbReference>
<feature type="transmembrane region" description="Helical" evidence="8">
    <location>
        <begin position="160"/>
        <end position="183"/>
    </location>
</feature>
<comment type="caution">
    <text evidence="10">The sequence shown here is derived from an EMBL/GenBank/DDBJ whole genome shotgun (WGS) entry which is preliminary data.</text>
</comment>
<accession>A0ABP3PR39</accession>
<dbReference type="PANTHER" id="PTHR43029">
    <property type="entry name" value="AMMONIUM TRANSPORTER MEP2"/>
    <property type="match status" value="1"/>
</dbReference>
<sequence length="405" mass="42363">MINGADTAWLMISSALVLLMMLPALGFFYAGLVQAKNILSVLFQTFAIAAIVSLMWFAFVYSEAFSGSGAWIGDLKAMFLQHLPRDAVHPGTSIPESVFVMFQMTFAIITPGLIIGAYVERIKFGAVMLFSALWLVLVYAPVCHWVWGGGYFGQLGAMDFAGGIVVHLTAGISALLAAAMLGPRHGFPHSVQPPHAPWMVMVGAAFLWVGWFGFNAGSALKAGSDAGMTMLATHLAAATATCVWIAVEWIKFGKPSLVGAVTGAVAGLATITPASGYVGPLGAVFLGAAGGLVCYGAVHVVKRMWKVDDALDVLGVHGVGGALGSLLVPFAVGLGVGGTTLARPVLAQFGVQLETVIVTGLWSAAATFVIIKLTKAVAGWRIDREQEIQGLDFSSHGETGYNMNG</sequence>
<evidence type="ECO:0000313" key="10">
    <source>
        <dbReference type="EMBL" id="GAA0571687.1"/>
    </source>
</evidence>
<evidence type="ECO:0000256" key="3">
    <source>
        <dbReference type="ARBA" id="ARBA00022448"/>
    </source>
</evidence>
<name>A0ABP3PR39_9PROT</name>
<keyword evidence="5 8" id="KW-1133">Transmembrane helix</keyword>
<keyword evidence="6 8" id="KW-0472">Membrane</keyword>
<dbReference type="Gene3D" id="1.10.3430.10">
    <property type="entry name" value="Ammonium transporter AmtB like domains"/>
    <property type="match status" value="1"/>
</dbReference>
<feature type="transmembrane region" description="Helical" evidence="8">
    <location>
        <begin position="313"/>
        <end position="336"/>
    </location>
</feature>
<dbReference type="EMBL" id="BAAADD010000005">
    <property type="protein sequence ID" value="GAA0571687.1"/>
    <property type="molecule type" value="Genomic_DNA"/>
</dbReference>
<dbReference type="NCBIfam" id="TIGR00836">
    <property type="entry name" value="amt"/>
    <property type="match status" value="1"/>
</dbReference>
<dbReference type="PANTHER" id="PTHR43029:SF10">
    <property type="entry name" value="AMMONIUM TRANSPORTER MEP2"/>
    <property type="match status" value="1"/>
</dbReference>
<dbReference type="PROSITE" id="PS01219">
    <property type="entry name" value="AMMONIUM_TRANSP"/>
    <property type="match status" value="1"/>
</dbReference>
<feature type="transmembrane region" description="Helical" evidence="8">
    <location>
        <begin position="195"/>
        <end position="214"/>
    </location>
</feature>
<evidence type="ECO:0000256" key="8">
    <source>
        <dbReference type="RuleBase" id="RU362002"/>
    </source>
</evidence>
<feature type="transmembrane region" description="Helical" evidence="8">
    <location>
        <begin position="39"/>
        <end position="61"/>
    </location>
</feature>
<dbReference type="Pfam" id="PF00909">
    <property type="entry name" value="Ammonium_transp"/>
    <property type="match status" value="1"/>
</dbReference>
<proteinExistence type="inferred from homology"/>
<keyword evidence="7 8" id="KW-0924">Ammonia transport</keyword>
<gene>
    <name evidence="10" type="primary">amt</name>
    <name evidence="10" type="ORF">GCM10008942_20480</name>
</gene>
<dbReference type="InterPro" id="IPR001905">
    <property type="entry name" value="Ammonium_transpt"/>
</dbReference>
<evidence type="ECO:0000256" key="5">
    <source>
        <dbReference type="ARBA" id="ARBA00022989"/>
    </source>
</evidence>
<feature type="transmembrane region" description="Helical" evidence="8">
    <location>
        <begin position="98"/>
        <end position="119"/>
    </location>
</feature>
<feature type="domain" description="Ammonium transporter AmtB-like" evidence="9">
    <location>
        <begin position="8"/>
        <end position="401"/>
    </location>
</feature>
<comment type="subcellular location">
    <subcellularLocation>
        <location evidence="8">Cell membrane</location>
        <topology evidence="8">Multi-pass membrane protein</topology>
    </subcellularLocation>
    <subcellularLocation>
        <location evidence="1">Membrane</location>
        <topology evidence="1">Multi-pass membrane protein</topology>
    </subcellularLocation>
</comment>
<feature type="transmembrane region" description="Helical" evidence="8">
    <location>
        <begin position="12"/>
        <end position="32"/>
    </location>
</feature>
<comment type="similarity">
    <text evidence="2 8">Belongs to the ammonia transporter channel (TC 1.A.11.2) family.</text>
</comment>
<feature type="transmembrane region" description="Helical" evidence="8">
    <location>
        <begin position="281"/>
        <end position="301"/>
    </location>
</feature>
<dbReference type="Proteomes" id="UP001499951">
    <property type="component" value="Unassembled WGS sequence"/>
</dbReference>
<feature type="transmembrane region" description="Helical" evidence="8">
    <location>
        <begin position="257"/>
        <end position="275"/>
    </location>
</feature>